<protein>
    <recommendedName>
        <fullName evidence="3">Phytanoyl-CoA dioxygenase</fullName>
    </recommendedName>
</protein>
<comment type="caution">
    <text evidence="1">The sequence shown here is derived from an EMBL/GenBank/DDBJ whole genome shotgun (WGS) entry which is preliminary data.</text>
</comment>
<dbReference type="PANTHER" id="PTHR37563">
    <property type="entry name" value="PHYTANOYL-COA DIOXYGENASE FAMILY PROTEIN (AFU_ORTHOLOGUE AFUA_2G03330)"/>
    <property type="match status" value="1"/>
</dbReference>
<dbReference type="InterPro" id="IPR008775">
    <property type="entry name" value="Phytyl_CoA_dOase-like"/>
</dbReference>
<dbReference type="InterPro" id="IPR051961">
    <property type="entry name" value="Fungal_Metabolite_Diox"/>
</dbReference>
<dbReference type="OrthoDB" id="407832at2759"/>
<dbReference type="SUPFAM" id="SSF51197">
    <property type="entry name" value="Clavaminate synthase-like"/>
    <property type="match status" value="1"/>
</dbReference>
<dbReference type="AlphaFoldDB" id="A0A9P4TCY4"/>
<evidence type="ECO:0008006" key="3">
    <source>
        <dbReference type="Google" id="ProtNLM"/>
    </source>
</evidence>
<name>A0A9P4TCY4_CURKU</name>
<gene>
    <name evidence="1" type="ORF">E8E13_000676</name>
</gene>
<reference evidence="1" key="1">
    <citation type="submission" date="2019-04" db="EMBL/GenBank/DDBJ databases">
        <title>Sequencing of skin fungus with MAO and IRED activity.</title>
        <authorList>
            <person name="Marsaioli A.J."/>
            <person name="Bonatto J.M.C."/>
            <person name="Reis Junior O."/>
        </authorList>
    </citation>
    <scope>NUCLEOTIDE SEQUENCE</scope>
    <source>
        <strain evidence="1">30M1</strain>
    </source>
</reference>
<proteinExistence type="predicted"/>
<dbReference type="PANTHER" id="PTHR37563:SF2">
    <property type="entry name" value="PHYTANOYL-COA DIOXYGENASE FAMILY PROTEIN (AFU_ORTHOLOGUE AFUA_2G03330)"/>
    <property type="match status" value="1"/>
</dbReference>
<sequence length="291" mass="33163">MANGLTDNVNSIFMDEKERRDGKYSPKTLAKILGAMHQDGLVVLKDVIPTDIIDKINTNLCADADLRMKNAFQAYNHGIKSNFLQRPPVTDPQLLSKEVYFNSWLLQLANAYLGKRPVFTWLTANNALAGTGSMRQPVHKDTDFDHPLYPYYFIANIPLCDFSVENGSTEFWLGSHAHTTMHDQEPCQTQEDIKKYPFTTIGGPVPPVHQKAKEARMKIRPPIQPACSRGDIMAPHYPNYKLKLHLPHSQMQFFLDNGGDDVEVRAQWYSDEDLPKNTEDTNFYTKPSYLE</sequence>
<keyword evidence="2" id="KW-1185">Reference proteome</keyword>
<organism evidence="1 2">
    <name type="scientific">Curvularia kusanoi</name>
    <name type="common">Cochliobolus kusanoi</name>
    <dbReference type="NCBI Taxonomy" id="90978"/>
    <lineage>
        <taxon>Eukaryota</taxon>
        <taxon>Fungi</taxon>
        <taxon>Dikarya</taxon>
        <taxon>Ascomycota</taxon>
        <taxon>Pezizomycotina</taxon>
        <taxon>Dothideomycetes</taxon>
        <taxon>Pleosporomycetidae</taxon>
        <taxon>Pleosporales</taxon>
        <taxon>Pleosporineae</taxon>
        <taxon>Pleosporaceae</taxon>
        <taxon>Curvularia</taxon>
    </lineage>
</organism>
<evidence type="ECO:0000313" key="2">
    <source>
        <dbReference type="Proteomes" id="UP000801428"/>
    </source>
</evidence>
<dbReference type="Gene3D" id="2.60.120.620">
    <property type="entry name" value="q2cbj1_9rhob like domain"/>
    <property type="match status" value="1"/>
</dbReference>
<dbReference type="Proteomes" id="UP000801428">
    <property type="component" value="Unassembled WGS sequence"/>
</dbReference>
<dbReference type="EMBL" id="SWKU01000012">
    <property type="protein sequence ID" value="KAF3001769.1"/>
    <property type="molecule type" value="Genomic_DNA"/>
</dbReference>
<accession>A0A9P4TCY4</accession>
<dbReference type="Pfam" id="PF05721">
    <property type="entry name" value="PhyH"/>
    <property type="match status" value="1"/>
</dbReference>
<evidence type="ECO:0000313" key="1">
    <source>
        <dbReference type="EMBL" id="KAF3001769.1"/>
    </source>
</evidence>